<organism evidence="7 8">
    <name type="scientific">Parelaphostrongylus tenuis</name>
    <name type="common">Meningeal worm</name>
    <dbReference type="NCBI Taxonomy" id="148309"/>
    <lineage>
        <taxon>Eukaryota</taxon>
        <taxon>Metazoa</taxon>
        <taxon>Ecdysozoa</taxon>
        <taxon>Nematoda</taxon>
        <taxon>Chromadorea</taxon>
        <taxon>Rhabditida</taxon>
        <taxon>Rhabditina</taxon>
        <taxon>Rhabditomorpha</taxon>
        <taxon>Strongyloidea</taxon>
        <taxon>Metastrongylidae</taxon>
        <taxon>Parelaphostrongylus</taxon>
    </lineage>
</organism>
<dbReference type="Gene3D" id="3.30.230.70">
    <property type="entry name" value="GHMP Kinase, N-terminal domain"/>
    <property type="match status" value="2"/>
</dbReference>
<proteinExistence type="inferred from homology"/>
<dbReference type="Pfam" id="PF01138">
    <property type="entry name" value="RNase_PH"/>
    <property type="match status" value="2"/>
</dbReference>
<dbReference type="InterPro" id="IPR012340">
    <property type="entry name" value="NA-bd_OB-fold"/>
</dbReference>
<dbReference type="SUPFAM" id="SSF54791">
    <property type="entry name" value="Eukaryotic type KH-domain (KH-domain type I)"/>
    <property type="match status" value="1"/>
</dbReference>
<evidence type="ECO:0000256" key="2">
    <source>
        <dbReference type="ARBA" id="ARBA00012416"/>
    </source>
</evidence>
<feature type="domain" description="S1 motif" evidence="6">
    <location>
        <begin position="656"/>
        <end position="727"/>
    </location>
</feature>
<dbReference type="InterPro" id="IPR020568">
    <property type="entry name" value="Ribosomal_Su5_D2-typ_SF"/>
</dbReference>
<keyword evidence="5" id="KW-0694">RNA-binding</keyword>
<dbReference type="InterPro" id="IPR012162">
    <property type="entry name" value="PNPase"/>
</dbReference>
<dbReference type="InterPro" id="IPR027408">
    <property type="entry name" value="PNPase/RNase_PH_dom_sf"/>
</dbReference>
<dbReference type="NCBIfam" id="NF008805">
    <property type="entry name" value="PRK11824.1"/>
    <property type="match status" value="1"/>
</dbReference>
<dbReference type="SUPFAM" id="SSF50249">
    <property type="entry name" value="Nucleic acid-binding proteins"/>
    <property type="match status" value="1"/>
</dbReference>
<dbReference type="InterPro" id="IPR001247">
    <property type="entry name" value="ExoRNase_PH_dom1"/>
</dbReference>
<evidence type="ECO:0000313" key="8">
    <source>
        <dbReference type="Proteomes" id="UP001196413"/>
    </source>
</evidence>
<dbReference type="GO" id="GO:0005739">
    <property type="term" value="C:mitochondrion"/>
    <property type="evidence" value="ECO:0007669"/>
    <property type="project" value="TreeGrafter"/>
</dbReference>
<keyword evidence="4" id="KW-0548">Nucleotidyltransferase</keyword>
<keyword evidence="3" id="KW-0808">Transferase</keyword>
<name>A0AAD5M7W9_PARTN</name>
<dbReference type="InterPro" id="IPR003029">
    <property type="entry name" value="S1_domain"/>
</dbReference>
<reference evidence="7" key="1">
    <citation type="submission" date="2021-06" db="EMBL/GenBank/DDBJ databases">
        <title>Parelaphostrongylus tenuis whole genome reference sequence.</title>
        <authorList>
            <person name="Garwood T.J."/>
            <person name="Larsen P.A."/>
            <person name="Fountain-Jones N.M."/>
            <person name="Garbe J.R."/>
            <person name="Macchietto M.G."/>
            <person name="Kania S.A."/>
            <person name="Gerhold R.W."/>
            <person name="Richards J.E."/>
            <person name="Wolf T.M."/>
        </authorList>
    </citation>
    <scope>NUCLEOTIDE SEQUENCE</scope>
    <source>
        <strain evidence="7">MNPRO001-30</strain>
        <tissue evidence="7">Meninges</tissue>
    </source>
</reference>
<accession>A0AAD5M7W9</accession>
<dbReference type="PROSITE" id="PS50126">
    <property type="entry name" value="S1"/>
    <property type="match status" value="1"/>
</dbReference>
<keyword evidence="8" id="KW-1185">Reference proteome</keyword>
<dbReference type="Pfam" id="PF03725">
    <property type="entry name" value="RNase_PH_C"/>
    <property type="match status" value="1"/>
</dbReference>
<protein>
    <recommendedName>
        <fullName evidence="2">polyribonucleotide nucleotidyltransferase</fullName>
        <ecNumber evidence="2">2.7.7.8</ecNumber>
    </recommendedName>
</protein>
<evidence type="ECO:0000259" key="6">
    <source>
        <dbReference type="PROSITE" id="PS50126"/>
    </source>
</evidence>
<dbReference type="Pfam" id="PF03726">
    <property type="entry name" value="PNPase"/>
    <property type="match status" value="1"/>
</dbReference>
<dbReference type="Gene3D" id="3.30.1370.10">
    <property type="entry name" value="K Homology domain, type 1"/>
    <property type="match status" value="1"/>
</dbReference>
<dbReference type="InterPro" id="IPR015848">
    <property type="entry name" value="PNPase_PH_RNA-bd_bac/org-type"/>
</dbReference>
<dbReference type="EMBL" id="JAHQIW010001321">
    <property type="protein sequence ID" value="KAJ1352163.1"/>
    <property type="molecule type" value="Genomic_DNA"/>
</dbReference>
<dbReference type="EC" id="2.7.7.8" evidence="2"/>
<dbReference type="PIRSF" id="PIRSF005499">
    <property type="entry name" value="PNPase"/>
    <property type="match status" value="1"/>
</dbReference>
<dbReference type="PANTHER" id="PTHR11252:SF0">
    <property type="entry name" value="POLYRIBONUCLEOTIDE NUCLEOTIDYLTRANSFERASE 1, MITOCHONDRIAL"/>
    <property type="match status" value="1"/>
</dbReference>
<dbReference type="GO" id="GO:0005829">
    <property type="term" value="C:cytosol"/>
    <property type="evidence" value="ECO:0007669"/>
    <property type="project" value="TreeGrafter"/>
</dbReference>
<dbReference type="AlphaFoldDB" id="A0AAD5M7W9"/>
<comment type="similarity">
    <text evidence="1">Belongs to the polyribonucleotide nucleotidyltransferase family.</text>
</comment>
<dbReference type="PANTHER" id="PTHR11252">
    <property type="entry name" value="POLYRIBONUCLEOTIDE NUCLEOTIDYLTRANSFERASE"/>
    <property type="match status" value="1"/>
</dbReference>
<dbReference type="GO" id="GO:0004654">
    <property type="term" value="F:polyribonucleotide nucleotidyltransferase activity"/>
    <property type="evidence" value="ECO:0007669"/>
    <property type="project" value="UniProtKB-EC"/>
</dbReference>
<dbReference type="SUPFAM" id="SSF54211">
    <property type="entry name" value="Ribosomal protein S5 domain 2-like"/>
    <property type="match status" value="2"/>
</dbReference>
<dbReference type="SUPFAM" id="SSF55666">
    <property type="entry name" value="Ribonuclease PH domain 2-like"/>
    <property type="match status" value="2"/>
</dbReference>
<dbReference type="GO" id="GO:0000175">
    <property type="term" value="F:3'-5'-RNA exonuclease activity"/>
    <property type="evidence" value="ECO:0007669"/>
    <property type="project" value="TreeGrafter"/>
</dbReference>
<evidence type="ECO:0000256" key="5">
    <source>
        <dbReference type="ARBA" id="ARBA00022884"/>
    </source>
</evidence>
<comment type="caution">
    <text evidence="7">The sequence shown here is derived from an EMBL/GenBank/DDBJ whole genome shotgun (WGS) entry which is preliminary data.</text>
</comment>
<evidence type="ECO:0000313" key="7">
    <source>
        <dbReference type="EMBL" id="KAJ1352163.1"/>
    </source>
</evidence>
<dbReference type="GO" id="GO:0003723">
    <property type="term" value="F:RNA binding"/>
    <property type="evidence" value="ECO:0007669"/>
    <property type="project" value="UniProtKB-KW"/>
</dbReference>
<dbReference type="InterPro" id="IPR036345">
    <property type="entry name" value="ExoRNase_PH_dom2_sf"/>
</dbReference>
<evidence type="ECO:0000256" key="3">
    <source>
        <dbReference type="ARBA" id="ARBA00022679"/>
    </source>
</evidence>
<dbReference type="Proteomes" id="UP001196413">
    <property type="component" value="Unassembled WGS sequence"/>
</dbReference>
<dbReference type="InterPro" id="IPR015847">
    <property type="entry name" value="ExoRNase_PH_dom2"/>
</dbReference>
<evidence type="ECO:0000256" key="4">
    <source>
        <dbReference type="ARBA" id="ARBA00022695"/>
    </source>
</evidence>
<dbReference type="GO" id="GO:0000958">
    <property type="term" value="P:mitochondrial mRNA catabolic process"/>
    <property type="evidence" value="ECO:0007669"/>
    <property type="project" value="TreeGrafter"/>
</dbReference>
<dbReference type="NCBIfam" id="TIGR03591">
    <property type="entry name" value="polynuc_phos"/>
    <property type="match status" value="1"/>
</dbReference>
<gene>
    <name evidence="7" type="ORF">KIN20_008368</name>
</gene>
<sequence length="741" mass="80717">MAFIERTKLCLIRNLRVHYVMRNRMHSVPVQVGTGEPLVLTSGHMARFASGAAVASTGDNAVLSTCVYRKSSGDVPTVHDFVPLLVDFKQSAAAVGKIPTNYLRRELGQTDADILSSRVIDRSLRPLFPVGWVNETQIVVKPLSIEDEGDVVMLGLNAAASALHLSSVPFLGPVAAVRVALLDNKFILNPTRSALKESCLDLLLAGCDGRRTVMIEMDGNEAKSEEVEAAIDEGLEAINNIMDGMNKLRDACGKEKAELSTASYPEELVAEIQALCEERLYYILTDPSHDKISRDEAISDLGKDVLKSVECENASIVQAIFRDITKKALRELIIETNTRCDGRGLSDVRPITMKVDVFKRLHGSSLFQRGQTQVMSTVTFDSPAAAFHSDSISQILGSQRKKMFMLHYEFPSYATNEISSSRGMNRRELGHGALAEKALKHVVPKEFPYSIRLACQVLESNGSSSMASACGGSLALLDAGVPISSSVAGVAIGLVTDKKSNRPHKILTDILGIEDYAGDMDFKIAGTSKGFTAMQLDVKIPGLTRQQLSEAFVSARNGLDHVLSKMAALQDRPREQFKASVPVIESMRLDAYKRQALFRSGGLHAKTVEAETGVKISQEDDAHISLFAPNSQRLEDAKALIAKLLSETEEPMFVFGQMITAEVVELLERGAMLRLAGVGRPIFVPNSQLHSVPIRHSSASGLQVGHKTTVQWLGRDADTGQIRLSRKTVTSVDLPTRAPKI</sequence>
<dbReference type="InterPro" id="IPR036612">
    <property type="entry name" value="KH_dom_type_1_sf"/>
</dbReference>
<dbReference type="CDD" id="cd11364">
    <property type="entry name" value="RNase_PH_PNPase_2"/>
    <property type="match status" value="1"/>
</dbReference>
<dbReference type="GO" id="GO:0000965">
    <property type="term" value="P:mitochondrial RNA 3'-end processing"/>
    <property type="evidence" value="ECO:0007669"/>
    <property type="project" value="TreeGrafter"/>
</dbReference>
<evidence type="ECO:0000256" key="1">
    <source>
        <dbReference type="ARBA" id="ARBA00007404"/>
    </source>
</evidence>
<dbReference type="Gene3D" id="2.40.50.140">
    <property type="entry name" value="Nucleic acid-binding proteins"/>
    <property type="match status" value="1"/>
</dbReference>